<feature type="compositionally biased region" description="Basic residues" evidence="1">
    <location>
        <begin position="150"/>
        <end position="159"/>
    </location>
</feature>
<accession>A0A9P5JTI3</accession>
<feature type="compositionally biased region" description="Low complexity" evidence="1">
    <location>
        <begin position="1"/>
        <end position="15"/>
    </location>
</feature>
<dbReference type="AlphaFoldDB" id="A0A9P5JTI3"/>
<feature type="compositionally biased region" description="Pro residues" evidence="1">
    <location>
        <begin position="16"/>
        <end position="30"/>
    </location>
</feature>
<evidence type="ECO:0000313" key="4">
    <source>
        <dbReference type="Proteomes" id="UP000759537"/>
    </source>
</evidence>
<evidence type="ECO:0000256" key="2">
    <source>
        <dbReference type="SAM" id="Phobius"/>
    </source>
</evidence>
<dbReference type="Proteomes" id="UP000759537">
    <property type="component" value="Unassembled WGS sequence"/>
</dbReference>
<protein>
    <submittedName>
        <fullName evidence="3">Uncharacterized protein</fullName>
    </submittedName>
</protein>
<feature type="compositionally biased region" description="Polar residues" evidence="1">
    <location>
        <begin position="137"/>
        <end position="148"/>
    </location>
</feature>
<comment type="caution">
    <text evidence="3">The sequence shown here is derived from an EMBL/GenBank/DDBJ whole genome shotgun (WGS) entry which is preliminary data.</text>
</comment>
<evidence type="ECO:0000313" key="3">
    <source>
        <dbReference type="EMBL" id="KAF8460571.1"/>
    </source>
</evidence>
<name>A0A9P5JTI3_9AGAM</name>
<proteinExistence type="predicted"/>
<sequence length="187" mass="20732">MSTSAAAPPAKSPASPAAPPASSPAAPKPSSPRSCLVPPRPSHLRVVPSMVLSSLCCLIHQLTSPLVLYLLILSTDCRSRKKVHAIAHTYLVDVENAHFYVNLKNVHVNIDLNHIYIDLKNVHVNHENIHAKNVHVSESSGLRPQPQYNPRHKTRQHNKARLLHPRIPLMSSQSRSLHHYLVTGRDT</sequence>
<evidence type="ECO:0000256" key="1">
    <source>
        <dbReference type="SAM" id="MobiDB-lite"/>
    </source>
</evidence>
<keyword evidence="2" id="KW-1133">Transmembrane helix</keyword>
<reference evidence="3" key="1">
    <citation type="submission" date="2019-10" db="EMBL/GenBank/DDBJ databases">
        <authorList>
            <consortium name="DOE Joint Genome Institute"/>
            <person name="Kuo A."/>
            <person name="Miyauchi S."/>
            <person name="Kiss E."/>
            <person name="Drula E."/>
            <person name="Kohler A."/>
            <person name="Sanchez-Garcia M."/>
            <person name="Andreopoulos B."/>
            <person name="Barry K.W."/>
            <person name="Bonito G."/>
            <person name="Buee M."/>
            <person name="Carver A."/>
            <person name="Chen C."/>
            <person name="Cichocki N."/>
            <person name="Clum A."/>
            <person name="Culley D."/>
            <person name="Crous P.W."/>
            <person name="Fauchery L."/>
            <person name="Girlanda M."/>
            <person name="Hayes R."/>
            <person name="Keri Z."/>
            <person name="LaButti K."/>
            <person name="Lipzen A."/>
            <person name="Lombard V."/>
            <person name="Magnuson J."/>
            <person name="Maillard F."/>
            <person name="Morin E."/>
            <person name="Murat C."/>
            <person name="Nolan M."/>
            <person name="Ohm R."/>
            <person name="Pangilinan J."/>
            <person name="Pereira M."/>
            <person name="Perotto S."/>
            <person name="Peter M."/>
            <person name="Riley R."/>
            <person name="Sitrit Y."/>
            <person name="Stielow B."/>
            <person name="Szollosi G."/>
            <person name="Zifcakova L."/>
            <person name="Stursova M."/>
            <person name="Spatafora J.W."/>
            <person name="Tedersoo L."/>
            <person name="Vaario L.-M."/>
            <person name="Yamada A."/>
            <person name="Yan M."/>
            <person name="Wang P."/>
            <person name="Xu J."/>
            <person name="Bruns T."/>
            <person name="Baldrian P."/>
            <person name="Vilgalys R."/>
            <person name="Henrissat B."/>
            <person name="Grigoriev I.V."/>
            <person name="Hibbett D."/>
            <person name="Nagy L.G."/>
            <person name="Martin F.M."/>
        </authorList>
    </citation>
    <scope>NUCLEOTIDE SEQUENCE</scope>
    <source>
        <strain evidence="3">Prilba</strain>
    </source>
</reference>
<gene>
    <name evidence="3" type="ORF">DFH94DRAFT_700280</name>
</gene>
<feature type="region of interest" description="Disordered" evidence="1">
    <location>
        <begin position="1"/>
        <end position="38"/>
    </location>
</feature>
<organism evidence="3 4">
    <name type="scientific">Russula ochroleuca</name>
    <dbReference type="NCBI Taxonomy" id="152965"/>
    <lineage>
        <taxon>Eukaryota</taxon>
        <taxon>Fungi</taxon>
        <taxon>Dikarya</taxon>
        <taxon>Basidiomycota</taxon>
        <taxon>Agaricomycotina</taxon>
        <taxon>Agaricomycetes</taxon>
        <taxon>Russulales</taxon>
        <taxon>Russulaceae</taxon>
        <taxon>Russula</taxon>
    </lineage>
</organism>
<feature type="region of interest" description="Disordered" evidence="1">
    <location>
        <begin position="137"/>
        <end position="159"/>
    </location>
</feature>
<reference evidence="3" key="2">
    <citation type="journal article" date="2020" name="Nat. Commun.">
        <title>Large-scale genome sequencing of mycorrhizal fungi provides insights into the early evolution of symbiotic traits.</title>
        <authorList>
            <person name="Miyauchi S."/>
            <person name="Kiss E."/>
            <person name="Kuo A."/>
            <person name="Drula E."/>
            <person name="Kohler A."/>
            <person name="Sanchez-Garcia M."/>
            <person name="Morin E."/>
            <person name="Andreopoulos B."/>
            <person name="Barry K.W."/>
            <person name="Bonito G."/>
            <person name="Buee M."/>
            <person name="Carver A."/>
            <person name="Chen C."/>
            <person name="Cichocki N."/>
            <person name="Clum A."/>
            <person name="Culley D."/>
            <person name="Crous P.W."/>
            <person name="Fauchery L."/>
            <person name="Girlanda M."/>
            <person name="Hayes R.D."/>
            <person name="Keri Z."/>
            <person name="LaButti K."/>
            <person name="Lipzen A."/>
            <person name="Lombard V."/>
            <person name="Magnuson J."/>
            <person name="Maillard F."/>
            <person name="Murat C."/>
            <person name="Nolan M."/>
            <person name="Ohm R.A."/>
            <person name="Pangilinan J."/>
            <person name="Pereira M.F."/>
            <person name="Perotto S."/>
            <person name="Peter M."/>
            <person name="Pfister S."/>
            <person name="Riley R."/>
            <person name="Sitrit Y."/>
            <person name="Stielow J.B."/>
            <person name="Szollosi G."/>
            <person name="Zifcakova L."/>
            <person name="Stursova M."/>
            <person name="Spatafora J.W."/>
            <person name="Tedersoo L."/>
            <person name="Vaario L.M."/>
            <person name="Yamada A."/>
            <person name="Yan M."/>
            <person name="Wang P."/>
            <person name="Xu J."/>
            <person name="Bruns T."/>
            <person name="Baldrian P."/>
            <person name="Vilgalys R."/>
            <person name="Dunand C."/>
            <person name="Henrissat B."/>
            <person name="Grigoriev I.V."/>
            <person name="Hibbett D."/>
            <person name="Nagy L.G."/>
            <person name="Martin F.M."/>
        </authorList>
    </citation>
    <scope>NUCLEOTIDE SEQUENCE</scope>
    <source>
        <strain evidence="3">Prilba</strain>
    </source>
</reference>
<feature type="transmembrane region" description="Helical" evidence="2">
    <location>
        <begin position="50"/>
        <end position="72"/>
    </location>
</feature>
<keyword evidence="4" id="KW-1185">Reference proteome</keyword>
<keyword evidence="2" id="KW-0472">Membrane</keyword>
<keyword evidence="2" id="KW-0812">Transmembrane</keyword>
<dbReference type="EMBL" id="WHVB01000169">
    <property type="protein sequence ID" value="KAF8460571.1"/>
    <property type="molecule type" value="Genomic_DNA"/>
</dbReference>